<dbReference type="OMA" id="QFISTDT"/>
<dbReference type="GeneID" id="11532825"/>
<dbReference type="GO" id="GO:0007165">
    <property type="term" value="P:signal transduction"/>
    <property type="evidence" value="ECO:0007669"/>
    <property type="project" value="InterPro"/>
</dbReference>
<keyword evidence="2" id="KW-0175">Coiled coil</keyword>
<feature type="compositionally biased region" description="Polar residues" evidence="3">
    <location>
        <begin position="342"/>
        <end position="354"/>
    </location>
</feature>
<evidence type="ECO:0000256" key="3">
    <source>
        <dbReference type="SAM" id="MobiDB-lite"/>
    </source>
</evidence>
<dbReference type="RefSeq" id="XP_003687094.1">
    <property type="nucleotide sequence ID" value="XM_003687046.1"/>
</dbReference>
<dbReference type="GO" id="GO:0000131">
    <property type="term" value="C:incipient cellular bud site"/>
    <property type="evidence" value="ECO:0007669"/>
    <property type="project" value="EnsemblFungi"/>
</dbReference>
<feature type="region of interest" description="Disordered" evidence="3">
    <location>
        <begin position="342"/>
        <end position="392"/>
    </location>
</feature>
<evidence type="ECO:0008006" key="8">
    <source>
        <dbReference type="Google" id="ProtNLM"/>
    </source>
</evidence>
<feature type="compositionally biased region" description="Low complexity" evidence="3">
    <location>
        <begin position="355"/>
        <end position="369"/>
    </location>
</feature>
<keyword evidence="7" id="KW-1185">Reference proteome</keyword>
<dbReference type="Pfam" id="PF00787">
    <property type="entry name" value="PX"/>
    <property type="match status" value="1"/>
</dbReference>
<dbReference type="HOGENOM" id="CLU_010436_0_0_1"/>
<keyword evidence="1" id="KW-0343">GTPase activation</keyword>
<dbReference type="SMART" id="SM00324">
    <property type="entry name" value="RhoGAP"/>
    <property type="match status" value="1"/>
</dbReference>
<reference evidence="6 7" key="1">
    <citation type="journal article" date="2011" name="Proc. Natl. Acad. Sci. U.S.A.">
        <title>Evolutionary erosion of yeast sex chromosomes by mating-type switching accidents.</title>
        <authorList>
            <person name="Gordon J.L."/>
            <person name="Armisen D."/>
            <person name="Proux-Wera E."/>
            <person name="Oheigeartaigh S.S."/>
            <person name="Byrne K.P."/>
            <person name="Wolfe K.H."/>
        </authorList>
    </citation>
    <scope>NUCLEOTIDE SEQUENCE [LARGE SCALE GENOMIC DNA]</scope>
    <source>
        <strain evidence="7">ATCC 24235 / CBS 4417 / NBRC 1672 / NRRL Y-8282 / UCD 70-5</strain>
    </source>
</reference>
<dbReference type="GO" id="GO:0005096">
    <property type="term" value="F:GTPase activator activity"/>
    <property type="evidence" value="ECO:0007669"/>
    <property type="project" value="UniProtKB-KW"/>
</dbReference>
<feature type="compositionally biased region" description="Polar residues" evidence="3">
    <location>
        <begin position="371"/>
        <end position="392"/>
    </location>
</feature>
<dbReference type="InterPro" id="IPR011993">
    <property type="entry name" value="PH-like_dom_sf"/>
</dbReference>
<feature type="compositionally biased region" description="Polar residues" evidence="3">
    <location>
        <begin position="155"/>
        <end position="167"/>
    </location>
</feature>
<feature type="region of interest" description="Disordered" evidence="3">
    <location>
        <begin position="155"/>
        <end position="196"/>
    </location>
</feature>
<gene>
    <name evidence="6" type="primary">TPHA0I01540</name>
    <name evidence="6" type="ordered locus">TPHA_0I01540</name>
</gene>
<protein>
    <recommendedName>
        <fullName evidence="8">Rho-GAP domain-containing protein</fullName>
    </recommendedName>
</protein>
<feature type="region of interest" description="Disordered" evidence="3">
    <location>
        <begin position="105"/>
        <end position="137"/>
    </location>
</feature>
<dbReference type="CDD" id="cd06093">
    <property type="entry name" value="PX_domain"/>
    <property type="match status" value="1"/>
</dbReference>
<dbReference type="GO" id="GO:0043332">
    <property type="term" value="C:mating projection tip"/>
    <property type="evidence" value="ECO:0007669"/>
    <property type="project" value="EnsemblFungi"/>
</dbReference>
<dbReference type="InterPro" id="IPR001683">
    <property type="entry name" value="PX_dom"/>
</dbReference>
<dbReference type="Gene3D" id="1.10.555.10">
    <property type="entry name" value="Rho GTPase activation protein"/>
    <property type="match status" value="1"/>
</dbReference>
<feature type="region of interest" description="Disordered" evidence="3">
    <location>
        <begin position="743"/>
        <end position="765"/>
    </location>
</feature>
<dbReference type="GO" id="GO:0030010">
    <property type="term" value="P:establishment of cell polarity"/>
    <property type="evidence" value="ECO:0007669"/>
    <property type="project" value="EnsemblFungi"/>
</dbReference>
<feature type="region of interest" description="Disordered" evidence="3">
    <location>
        <begin position="779"/>
        <end position="805"/>
    </location>
</feature>
<proteinExistence type="predicted"/>
<dbReference type="InterPro" id="IPR050729">
    <property type="entry name" value="Rho-GAP"/>
</dbReference>
<dbReference type="Pfam" id="PF00620">
    <property type="entry name" value="RhoGAP"/>
    <property type="match status" value="1"/>
</dbReference>
<dbReference type="Pfam" id="PF00169">
    <property type="entry name" value="PH"/>
    <property type="match status" value="1"/>
</dbReference>
<dbReference type="InterPro" id="IPR008936">
    <property type="entry name" value="Rho_GTPase_activation_prot"/>
</dbReference>
<dbReference type="GO" id="GO:0005934">
    <property type="term" value="C:cellular bud tip"/>
    <property type="evidence" value="ECO:0007669"/>
    <property type="project" value="EnsemblFungi"/>
</dbReference>
<feature type="domain" description="PH" evidence="4">
    <location>
        <begin position="565"/>
        <end position="674"/>
    </location>
</feature>
<dbReference type="OrthoDB" id="185175at2759"/>
<dbReference type="CDD" id="cd13277">
    <property type="entry name" value="PH_Bem3"/>
    <property type="match status" value="1"/>
</dbReference>
<dbReference type="Proteomes" id="UP000005666">
    <property type="component" value="Chromosome 9"/>
</dbReference>
<dbReference type="STRING" id="1071381.G8BXN2"/>
<dbReference type="PANTHER" id="PTHR23176:SF129">
    <property type="entry name" value="RHO GTPASE ACTIVATING PROTEIN AT 16F, ISOFORM E-RELATED"/>
    <property type="match status" value="1"/>
</dbReference>
<evidence type="ECO:0000256" key="1">
    <source>
        <dbReference type="ARBA" id="ARBA00022468"/>
    </source>
</evidence>
<dbReference type="GO" id="GO:0031106">
    <property type="term" value="P:septin ring organization"/>
    <property type="evidence" value="ECO:0007669"/>
    <property type="project" value="EnsemblFungi"/>
</dbReference>
<feature type="compositionally biased region" description="Polar residues" evidence="3">
    <location>
        <begin position="751"/>
        <end position="763"/>
    </location>
</feature>
<dbReference type="InterPro" id="IPR001849">
    <property type="entry name" value="PH_domain"/>
</dbReference>
<dbReference type="SUPFAM" id="SSF48350">
    <property type="entry name" value="GTPase activation domain, GAP"/>
    <property type="match status" value="1"/>
</dbReference>
<feature type="compositionally biased region" description="Low complexity" evidence="3">
    <location>
        <begin position="168"/>
        <end position="188"/>
    </location>
</feature>
<feature type="coiled-coil region" evidence="2">
    <location>
        <begin position="60"/>
        <end position="94"/>
    </location>
</feature>
<dbReference type="InterPro" id="IPR000198">
    <property type="entry name" value="RhoGAP_dom"/>
</dbReference>
<dbReference type="GO" id="GO:0032266">
    <property type="term" value="F:phosphatidylinositol-3-phosphate binding"/>
    <property type="evidence" value="ECO:0007669"/>
    <property type="project" value="EnsemblFungi"/>
</dbReference>
<accession>G8BXN2</accession>
<evidence type="ECO:0000259" key="4">
    <source>
        <dbReference type="PROSITE" id="PS50003"/>
    </source>
</evidence>
<dbReference type="AlphaFoldDB" id="G8BXN2"/>
<name>G8BXN2_TETPH</name>
<feature type="compositionally biased region" description="Polar residues" evidence="3">
    <location>
        <begin position="705"/>
        <end position="727"/>
    </location>
</feature>
<dbReference type="SUPFAM" id="SSF50729">
    <property type="entry name" value="PH domain-like"/>
    <property type="match status" value="1"/>
</dbReference>
<dbReference type="GO" id="GO:0035024">
    <property type="term" value="P:negative regulation of Rho protein signal transduction"/>
    <property type="evidence" value="ECO:0007669"/>
    <property type="project" value="EnsemblFungi"/>
</dbReference>
<feature type="domain" description="Rho-GAP" evidence="5">
    <location>
        <begin position="851"/>
        <end position="1064"/>
    </location>
</feature>
<dbReference type="EMBL" id="HE612864">
    <property type="protein sequence ID" value="CCE64660.1"/>
    <property type="molecule type" value="Genomic_DNA"/>
</dbReference>
<dbReference type="SMART" id="SM00233">
    <property type="entry name" value="PH"/>
    <property type="match status" value="1"/>
</dbReference>
<dbReference type="SUPFAM" id="SSF64268">
    <property type="entry name" value="PX domain"/>
    <property type="match status" value="1"/>
</dbReference>
<evidence type="ECO:0000313" key="6">
    <source>
        <dbReference type="EMBL" id="CCE64660.1"/>
    </source>
</evidence>
<dbReference type="GO" id="GO:0005938">
    <property type="term" value="C:cell cortex"/>
    <property type="evidence" value="ECO:0007669"/>
    <property type="project" value="EnsemblFungi"/>
</dbReference>
<dbReference type="PANTHER" id="PTHR23176">
    <property type="entry name" value="RHO/RAC/CDC GTPASE-ACTIVATING PROTEIN"/>
    <property type="match status" value="1"/>
</dbReference>
<evidence type="ECO:0000259" key="5">
    <source>
        <dbReference type="PROSITE" id="PS50238"/>
    </source>
</evidence>
<sequence>MSRRKIGGGSHAFDLLQAYDDHREIKDQLIKDIEQNTVPMEDERHGVETKTGDSEQDTQTVKLLEEIKMLRNTIEKKDAEILKLNRVINEYEENKMLELLPPRSLSRSKRGVDESKSVTDIEEGKPGLPSNDLDFHSPATSVAYTTSRITITSPTKIKSDSKNTNALQSSSNNNNNNNSNNRSNNNQHQHQHQHHDGTIEFTPTSKQQLTSFNDLLVKSFDGEVPAISKNVNDNNNDGMEIDEDISDAGTPDALPQPFFNRLQKTEQPPLPPQDEQMLLTPIRTSFKFDEPKYDGTNESVELSSPIVVGSDIKNELEDSIRSLEDSEGTTTINENYQIQINDSNNINGNSTREPSLTSVLSSSSNNIVTNGRINSVNSANKYRNPSNEATPNRNISNSRINTALSNQINSPNSFVNTPISVIKSDIPLFIQPNDFHTIDPIVLTTLYFNETNENFCLVSVVDKSSRKEMFKFKKTIEQIYELDSYLKSTISVYSLQELPMLPEKHSFNNYIPAKVNGRLDTLNDYFKTLFQTNNLPNNAIIKILQFISTDTFIPPLSVDDMNSSSLMKDGVLIVRKSKTLGTGINWRLRHAQLLKDMLLLCNQRNSQVLESIKLKQATIELMPNLPDDKFGTKNGFIITEQKKSTLSNPNKYYLCTEKPKERETWVQVINKLLMDVDSSGASYNGNTIDNNNDNNNYTNSTNISAKSSMQKVSNMRSITPVSRTSENSSEHIYVTDLTLDNKTFNNKENDSNLVNTESSNGSPLENKKIVTELEICSHSKKTAPNGNDDENLNKPSTRNYPSDVKFSDSSINNALEAMTLGSLEKSDSGSNFNSSFGTRNLVFGNSLDACIALSSNTYQGQYVIPSVFFRCLEYLYKNRGLQEEGVFRLSGSSSLIKLLQEKFDKEYDVDLCNFDPSTIGDGTIATRNIDVNTVTGILKLYLRSLPHLIFGDSNYQTFKNIVDENYNKPSIIAQEFRNVINSGSVPDTSIAMMYALFELLVRITQNNKINKMNLKNLCIVFSPTLNIPINILQPFIVDFGCIFKNEEPVPDSERSEVDIHIPQL</sequence>
<dbReference type="PROSITE" id="PS50238">
    <property type="entry name" value="RHOGAP"/>
    <property type="match status" value="1"/>
</dbReference>
<dbReference type="PROSITE" id="PS50003">
    <property type="entry name" value="PH_DOMAIN"/>
    <property type="match status" value="1"/>
</dbReference>
<dbReference type="Gene3D" id="2.30.29.30">
    <property type="entry name" value="Pleckstrin-homology domain (PH domain)/Phosphotyrosine-binding domain (PTB)"/>
    <property type="match status" value="1"/>
</dbReference>
<dbReference type="InterPro" id="IPR036871">
    <property type="entry name" value="PX_dom_sf"/>
</dbReference>
<dbReference type="KEGG" id="tpf:TPHA_0I01540"/>
<feature type="region of interest" description="Disordered" evidence="3">
    <location>
        <begin position="685"/>
        <end position="729"/>
    </location>
</feature>
<dbReference type="eggNOG" id="KOG4269">
    <property type="taxonomic scope" value="Eukaryota"/>
</dbReference>
<evidence type="ECO:0000313" key="7">
    <source>
        <dbReference type="Proteomes" id="UP000005666"/>
    </source>
</evidence>
<evidence type="ECO:0000256" key="2">
    <source>
        <dbReference type="SAM" id="Coils"/>
    </source>
</evidence>
<feature type="compositionally biased region" description="Basic and acidic residues" evidence="3">
    <location>
        <begin position="110"/>
        <end position="125"/>
    </location>
</feature>
<organism evidence="6 7">
    <name type="scientific">Tetrapisispora phaffii (strain ATCC 24235 / CBS 4417 / NBRC 1672 / NRRL Y-8282 / UCD 70-5)</name>
    <name type="common">Yeast</name>
    <name type="synonym">Fabospora phaffii</name>
    <dbReference type="NCBI Taxonomy" id="1071381"/>
    <lineage>
        <taxon>Eukaryota</taxon>
        <taxon>Fungi</taxon>
        <taxon>Dikarya</taxon>
        <taxon>Ascomycota</taxon>
        <taxon>Saccharomycotina</taxon>
        <taxon>Saccharomycetes</taxon>
        <taxon>Saccharomycetales</taxon>
        <taxon>Saccharomycetaceae</taxon>
        <taxon>Tetrapisispora</taxon>
    </lineage>
</organism>
<feature type="compositionally biased region" description="Low complexity" evidence="3">
    <location>
        <begin position="685"/>
        <end position="704"/>
    </location>
</feature>